<evidence type="ECO:0000313" key="2">
    <source>
        <dbReference type="EMBL" id="GAT42388.1"/>
    </source>
</evidence>
<feature type="compositionally biased region" description="Polar residues" evidence="1">
    <location>
        <begin position="232"/>
        <end position="247"/>
    </location>
</feature>
<accession>A0ABQ0KU46</accession>
<evidence type="ECO:0000313" key="3">
    <source>
        <dbReference type="Proteomes" id="UP000815677"/>
    </source>
</evidence>
<name>A0ABQ0KU46_MYCCL</name>
<feature type="compositionally biased region" description="Basic and acidic residues" evidence="1">
    <location>
        <begin position="12"/>
        <end position="33"/>
    </location>
</feature>
<sequence length="699" mass="75908">QGNDGGEDDLDGQQRETPEGYLKRLKRERAEARNRVRELEAQEIDRLRRENEALRNGGLPPANSNASAVSKLGPAPDPMDQAKYPLGHLDAQYVEDRIEWVAERRLAEQSDAALHRQQENQQNQARQAEQQRIMDTVRDIADKGNAIYDDFQESVVDAGLKGLWKLQQATFEAAAEEEHGARILYELAHNKTEAERVAALSPYQQGRYVSQRNAEITEKLKARRIPGAGAPPTQQARGGNSRTQISPATDNLDDFEKLGTPMGAVTAEQQKLVLNMFAMTLQNNLTTADAFTWNEYDGEMDDRNGLQILEQVTPRYNVTRTENGVKDLSGGTDGTVFGSELFEITGTFNANMGWGDFVKIQTVGQARESKALLGAATSLAEAIDAYILSHATMASNNWTGTPGDAINDWVDAAAGYTRLKEEGVDDSELSYIMNYFDKQQLGDQVINLHTDQAPMNAFREGFSGKVNGIRTLFTQQLPVLTTGTRATTGAGAVNGANQNVNYADVAKAGTSNGLRMTQNLIMDGFAANATIEAGAVFTLPGVFAFDNRKQALVNPARLQQFTVVTAAQASGAGAATLVIFPAIIVPGSGAGDNVNINTAHATVSAAPADNAVATFLGAPGTSYGPRLLAQKEAIVINTVPLILPASDTSMRRKLSKIPLTVRMWQHSDFFTGAHGVRFDVALNCNIRERRRLVRINGTA</sequence>
<proteinExistence type="predicted"/>
<organism evidence="2 3">
    <name type="scientific">Mycena chlorophos</name>
    <name type="common">Agaric fungus</name>
    <name type="synonym">Agaricus chlorophos</name>
    <dbReference type="NCBI Taxonomy" id="658473"/>
    <lineage>
        <taxon>Eukaryota</taxon>
        <taxon>Fungi</taxon>
        <taxon>Dikarya</taxon>
        <taxon>Basidiomycota</taxon>
        <taxon>Agaricomycotina</taxon>
        <taxon>Agaricomycetes</taxon>
        <taxon>Agaricomycetidae</taxon>
        <taxon>Agaricales</taxon>
        <taxon>Marasmiineae</taxon>
        <taxon>Mycenaceae</taxon>
        <taxon>Mycena</taxon>
    </lineage>
</organism>
<protein>
    <submittedName>
        <fullName evidence="2">Uncharacterized protein</fullName>
    </submittedName>
</protein>
<dbReference type="Pfam" id="PF11651">
    <property type="entry name" value="P22_CoatProtein"/>
    <property type="match status" value="1"/>
</dbReference>
<feature type="compositionally biased region" description="Low complexity" evidence="1">
    <location>
        <begin position="119"/>
        <end position="131"/>
    </location>
</feature>
<dbReference type="Gene3D" id="2.40.30.240">
    <property type="match status" value="1"/>
</dbReference>
<feature type="region of interest" description="Disordered" evidence="1">
    <location>
        <begin position="224"/>
        <end position="247"/>
    </location>
</feature>
<keyword evidence="3" id="KW-1185">Reference proteome</keyword>
<feature type="region of interest" description="Disordered" evidence="1">
    <location>
        <begin position="111"/>
        <end position="131"/>
    </location>
</feature>
<dbReference type="EMBL" id="DF837857">
    <property type="protein sequence ID" value="GAT42388.1"/>
    <property type="molecule type" value="Genomic_DNA"/>
</dbReference>
<feature type="region of interest" description="Disordered" evidence="1">
    <location>
        <begin position="1"/>
        <end position="33"/>
    </location>
</feature>
<evidence type="ECO:0000256" key="1">
    <source>
        <dbReference type="SAM" id="MobiDB-lite"/>
    </source>
</evidence>
<feature type="region of interest" description="Disordered" evidence="1">
    <location>
        <begin position="53"/>
        <end position="75"/>
    </location>
</feature>
<gene>
    <name evidence="2" type="ORF">MCHLO_00103</name>
</gene>
<feature type="non-terminal residue" evidence="2">
    <location>
        <position position="1"/>
    </location>
</feature>
<dbReference type="Proteomes" id="UP000815677">
    <property type="component" value="Unassembled WGS sequence"/>
</dbReference>
<feature type="compositionally biased region" description="Acidic residues" evidence="1">
    <location>
        <begin position="1"/>
        <end position="11"/>
    </location>
</feature>
<dbReference type="InterPro" id="IPR024659">
    <property type="entry name" value="Phage_coat_Gp5"/>
</dbReference>
<reference evidence="2" key="1">
    <citation type="submission" date="2014-09" db="EMBL/GenBank/DDBJ databases">
        <title>Genome sequence of the luminous mushroom Mycena chlorophos for searching fungal bioluminescence genes.</title>
        <authorList>
            <person name="Tanaka Y."/>
            <person name="Kasuga D."/>
            <person name="Oba Y."/>
            <person name="Hase S."/>
            <person name="Sato K."/>
            <person name="Oba Y."/>
            <person name="Sakakibara Y."/>
        </authorList>
    </citation>
    <scope>NUCLEOTIDE SEQUENCE</scope>
</reference>